<organism evidence="2">
    <name type="scientific">hydrocarbon metagenome</name>
    <dbReference type="NCBI Taxonomy" id="938273"/>
    <lineage>
        <taxon>unclassified sequences</taxon>
        <taxon>metagenomes</taxon>
        <taxon>ecological metagenomes</taxon>
    </lineage>
</organism>
<comment type="caution">
    <text evidence="2">The sequence shown here is derived from an EMBL/GenBank/DDBJ whole genome shotgun (WGS) entry which is preliminary data.</text>
</comment>
<dbReference type="AlphaFoldDB" id="A0A0W8FUY5"/>
<dbReference type="SUPFAM" id="SSF53335">
    <property type="entry name" value="S-adenosyl-L-methionine-dependent methyltransferases"/>
    <property type="match status" value="1"/>
</dbReference>
<dbReference type="Gene3D" id="3.40.50.150">
    <property type="entry name" value="Vaccinia Virus protein VP39"/>
    <property type="match status" value="1"/>
</dbReference>
<feature type="domain" description="Methyltransferase" evidence="1">
    <location>
        <begin position="105"/>
        <end position="210"/>
    </location>
</feature>
<dbReference type="EMBL" id="LNQE01000840">
    <property type="protein sequence ID" value="KUG24625.1"/>
    <property type="molecule type" value="Genomic_DNA"/>
</dbReference>
<name>A0A0W8FUY5_9ZZZZ</name>
<reference evidence="2" key="1">
    <citation type="journal article" date="2015" name="Proc. Natl. Acad. Sci. U.S.A.">
        <title>Networks of energetic and metabolic interactions define dynamics in microbial communities.</title>
        <authorList>
            <person name="Embree M."/>
            <person name="Liu J.K."/>
            <person name="Al-Bassam M.M."/>
            <person name="Zengler K."/>
        </authorList>
    </citation>
    <scope>NUCLEOTIDE SEQUENCE</scope>
</reference>
<dbReference type="Pfam" id="PF12147">
    <property type="entry name" value="Methyltransf_20"/>
    <property type="match status" value="1"/>
</dbReference>
<accession>A0A0W8FUY5</accession>
<sequence>MIAMVTNLVQALYRKIANGGGPINKILWDMGRDHDHVSSFAFDRLSKFNRQAKYGATGWRSLELFYNYHEKIKPQLKDNFEGCITRYWIGNFENRQAVTNRFKIVINLLVATFSEFAAEKEIRLLSIASGSAQELLEAMKRCPHLNINVLLLDADASAISEAKKMVEEAGFSDRFSYVHDTVKVVEDVARVFQPHIIEMVGFLDYRSRNKAITLINLIKKQLPGDGIFITCNIRKNREKIFLDWVLIWPMIYRNEEEFADLLVHGGFPVENIQLIYEPFKIHGIAVCKK</sequence>
<dbReference type="InterPro" id="IPR022744">
    <property type="entry name" value="MeTrfase_dom_put"/>
</dbReference>
<evidence type="ECO:0000259" key="1">
    <source>
        <dbReference type="Pfam" id="PF12147"/>
    </source>
</evidence>
<evidence type="ECO:0000313" key="2">
    <source>
        <dbReference type="EMBL" id="KUG24625.1"/>
    </source>
</evidence>
<proteinExistence type="predicted"/>
<protein>
    <recommendedName>
        <fullName evidence="1">Methyltransferase domain-containing protein</fullName>
    </recommendedName>
</protein>
<gene>
    <name evidence="2" type="ORF">ASZ90_005550</name>
</gene>
<dbReference type="InterPro" id="IPR029063">
    <property type="entry name" value="SAM-dependent_MTases_sf"/>
</dbReference>